<dbReference type="SUPFAM" id="SSF55785">
    <property type="entry name" value="PYP-like sensor domain (PAS domain)"/>
    <property type="match status" value="2"/>
</dbReference>
<dbReference type="PROSITE" id="PS50111">
    <property type="entry name" value="CHEMOTAXIS_TRANSDUC_2"/>
    <property type="match status" value="1"/>
</dbReference>
<dbReference type="InterPro" id="IPR001610">
    <property type="entry name" value="PAC"/>
</dbReference>
<dbReference type="RefSeq" id="WP_083727962.1">
    <property type="nucleotide sequence ID" value="NZ_FOUD01000002.1"/>
</dbReference>
<dbReference type="InterPro" id="IPR004089">
    <property type="entry name" value="MCPsignal_dom"/>
</dbReference>
<evidence type="ECO:0000256" key="3">
    <source>
        <dbReference type="ARBA" id="ARBA00022989"/>
    </source>
</evidence>
<evidence type="ECO:0000259" key="8">
    <source>
        <dbReference type="PROSITE" id="PS50111"/>
    </source>
</evidence>
<evidence type="ECO:0000256" key="2">
    <source>
        <dbReference type="ARBA" id="ARBA00022692"/>
    </source>
</evidence>
<dbReference type="STRING" id="254161.SAMN05216256_10251"/>
<evidence type="ECO:0000256" key="6">
    <source>
        <dbReference type="PROSITE-ProRule" id="PRU00284"/>
    </source>
</evidence>
<dbReference type="CDD" id="cd11386">
    <property type="entry name" value="MCP_signal"/>
    <property type="match status" value="1"/>
</dbReference>
<dbReference type="GO" id="GO:0007165">
    <property type="term" value="P:signal transduction"/>
    <property type="evidence" value="ECO:0007669"/>
    <property type="project" value="UniProtKB-KW"/>
</dbReference>
<evidence type="ECO:0000256" key="4">
    <source>
        <dbReference type="ARBA" id="ARBA00023136"/>
    </source>
</evidence>
<dbReference type="NCBIfam" id="TIGR00229">
    <property type="entry name" value="sensory_box"/>
    <property type="match status" value="2"/>
</dbReference>
<comment type="subcellular location">
    <subcellularLocation>
        <location evidence="1">Membrane</location>
    </subcellularLocation>
</comment>
<proteinExistence type="predicted"/>
<feature type="domain" description="Methyl-accepting transducer" evidence="8">
    <location>
        <begin position="263"/>
        <end position="438"/>
    </location>
</feature>
<dbReference type="PANTHER" id="PTHR32089">
    <property type="entry name" value="METHYL-ACCEPTING CHEMOTAXIS PROTEIN MCPB"/>
    <property type="match status" value="1"/>
</dbReference>
<keyword evidence="7" id="KW-0175">Coiled coil</keyword>
<dbReference type="OrthoDB" id="9765776at2"/>
<dbReference type="AlphaFoldDB" id="A0A1S8DGI4"/>
<feature type="domain" description="PAS" evidence="9">
    <location>
        <begin position="34"/>
        <end position="90"/>
    </location>
</feature>
<dbReference type="PROSITE" id="PS50112">
    <property type="entry name" value="PAS"/>
    <property type="match status" value="2"/>
</dbReference>
<keyword evidence="2" id="KW-0812">Transmembrane</keyword>
<dbReference type="PANTHER" id="PTHR32089:SF112">
    <property type="entry name" value="LYSOZYME-LIKE PROTEIN-RELATED"/>
    <property type="match status" value="1"/>
</dbReference>
<evidence type="ECO:0000256" key="1">
    <source>
        <dbReference type="ARBA" id="ARBA00004370"/>
    </source>
</evidence>
<dbReference type="EMBL" id="MUBC01000026">
    <property type="protein sequence ID" value="ONM43507.1"/>
    <property type="molecule type" value="Genomic_DNA"/>
</dbReference>
<keyword evidence="3" id="KW-1133">Transmembrane helix</keyword>
<dbReference type="Pfam" id="PF13426">
    <property type="entry name" value="PAS_9"/>
    <property type="match status" value="1"/>
</dbReference>
<keyword evidence="11" id="KW-1185">Reference proteome</keyword>
<comment type="caution">
    <text evidence="10">The sequence shown here is derived from an EMBL/GenBank/DDBJ whole genome shotgun (WGS) entry which is preliminary data.</text>
</comment>
<dbReference type="InterPro" id="IPR035965">
    <property type="entry name" value="PAS-like_dom_sf"/>
</dbReference>
<dbReference type="SMART" id="SM00091">
    <property type="entry name" value="PAS"/>
    <property type="match status" value="2"/>
</dbReference>
<dbReference type="Proteomes" id="UP000242847">
    <property type="component" value="Unassembled WGS sequence"/>
</dbReference>
<reference evidence="10 11" key="1">
    <citation type="submission" date="2017-01" db="EMBL/GenBank/DDBJ databases">
        <title>Draft genome sequence of Pseudomonas pachastrellae type strain CCUG 46540T from a deep sea.</title>
        <authorList>
            <person name="Gomila M."/>
            <person name="Mulet M."/>
            <person name="Lalucat J."/>
            <person name="Garcia-Valdes E."/>
        </authorList>
    </citation>
    <scope>NUCLEOTIDE SEQUENCE [LARGE SCALE GENOMIC DNA]</scope>
    <source>
        <strain evidence="10 11">CCUG 46540</strain>
    </source>
</reference>
<keyword evidence="4" id="KW-0472">Membrane</keyword>
<dbReference type="Pfam" id="PF00015">
    <property type="entry name" value="MCPsignal"/>
    <property type="match status" value="1"/>
</dbReference>
<dbReference type="SMART" id="SM00283">
    <property type="entry name" value="MA"/>
    <property type="match status" value="1"/>
</dbReference>
<name>A0A1S8DGI4_9GAMM</name>
<dbReference type="SMART" id="SM00086">
    <property type="entry name" value="PAC"/>
    <property type="match status" value="2"/>
</dbReference>
<dbReference type="GO" id="GO:0016020">
    <property type="term" value="C:membrane"/>
    <property type="evidence" value="ECO:0007669"/>
    <property type="project" value="UniProtKB-SubCell"/>
</dbReference>
<keyword evidence="5 6" id="KW-0807">Transducer</keyword>
<dbReference type="Gene3D" id="1.10.287.950">
    <property type="entry name" value="Methyl-accepting chemotaxis protein"/>
    <property type="match status" value="1"/>
</dbReference>
<accession>A0A1S8DGI4</accession>
<dbReference type="InterPro" id="IPR013655">
    <property type="entry name" value="PAS_fold_3"/>
</dbReference>
<dbReference type="SUPFAM" id="SSF58104">
    <property type="entry name" value="Methyl-accepting chemotaxis protein (MCP) signaling domain"/>
    <property type="match status" value="1"/>
</dbReference>
<dbReference type="Pfam" id="PF08447">
    <property type="entry name" value="PAS_3"/>
    <property type="match status" value="1"/>
</dbReference>
<evidence type="ECO:0000256" key="7">
    <source>
        <dbReference type="SAM" id="Coils"/>
    </source>
</evidence>
<protein>
    <submittedName>
        <fullName evidence="10">Chemotaxis protein</fullName>
    </submittedName>
</protein>
<evidence type="ECO:0000313" key="10">
    <source>
        <dbReference type="EMBL" id="ONM43507.1"/>
    </source>
</evidence>
<evidence type="ECO:0000313" key="11">
    <source>
        <dbReference type="Proteomes" id="UP000242847"/>
    </source>
</evidence>
<evidence type="ECO:0000256" key="5">
    <source>
        <dbReference type="ARBA" id="ARBA00023224"/>
    </source>
</evidence>
<dbReference type="InterPro" id="IPR000014">
    <property type="entry name" value="PAS"/>
</dbReference>
<organism evidence="10 11">
    <name type="scientific">Halopseudomonas pachastrellae</name>
    <dbReference type="NCBI Taxonomy" id="254161"/>
    <lineage>
        <taxon>Bacteria</taxon>
        <taxon>Pseudomonadati</taxon>
        <taxon>Pseudomonadota</taxon>
        <taxon>Gammaproteobacteria</taxon>
        <taxon>Pseudomonadales</taxon>
        <taxon>Pseudomonadaceae</taxon>
        <taxon>Halopseudomonas</taxon>
    </lineage>
</organism>
<dbReference type="CDD" id="cd00130">
    <property type="entry name" value="PAS"/>
    <property type="match status" value="2"/>
</dbReference>
<feature type="coiled-coil region" evidence="7">
    <location>
        <begin position="4"/>
        <end position="31"/>
    </location>
</feature>
<dbReference type="GO" id="GO:0006935">
    <property type="term" value="P:chemotaxis"/>
    <property type="evidence" value="ECO:0007669"/>
    <property type="project" value="UniProtKB-ARBA"/>
</dbReference>
<sequence>MFFSKKDNEKIAQLEKKLLRMEQIANSLNNEMLVMTLNEAGVITGQNSNSANELGYSRDQVQGKKLLDFVPEKARGSKHFSSLKSAIEKREHWVGAVQFKRADGKQAWLRSILQPVMDENQRLQEFTLHSTVLTRTIETSREYEDLIQALNRSMALIEFDLKGHVLHANDRFLTAMGYSKDEIVGKHHRIFCDPEEASSSAYAEFWASLARGECVSDRFRRLDRYGNVVWLEASYNPIFSQDNELYKVVKFATVITKEIEREQAVANAASVAFETSTQTDGIADEGAQVVENTLQVISELSVQMERAGEEISALDKQSQLIASIVQSISSIADQTNLLALNAAIEAARAGEQGRGFAVVADEVRQLAQRTSKATVEIVEVVQKNQSLTQSTVTAIRQSQEKAQQGLELSNESGRVMREIKKGAQQVVDVVGRFANQLK</sequence>
<feature type="domain" description="PAS" evidence="9">
    <location>
        <begin position="139"/>
        <end position="196"/>
    </location>
</feature>
<dbReference type="Gene3D" id="3.30.450.20">
    <property type="entry name" value="PAS domain"/>
    <property type="match status" value="2"/>
</dbReference>
<evidence type="ECO:0000259" key="9">
    <source>
        <dbReference type="PROSITE" id="PS50112"/>
    </source>
</evidence>
<gene>
    <name evidence="10" type="ORF">BXT89_12280</name>
</gene>